<evidence type="ECO:0000313" key="4">
    <source>
        <dbReference type="EMBL" id="GCD99697.1"/>
    </source>
</evidence>
<reference evidence="4 5" key="1">
    <citation type="submission" date="2018-12" db="EMBL/GenBank/DDBJ databases">
        <title>Draft genome sequence of Embleya hyalina NBRC 13850T.</title>
        <authorList>
            <person name="Komaki H."/>
            <person name="Hosoyama A."/>
            <person name="Kimura A."/>
            <person name="Ichikawa N."/>
            <person name="Tamura T."/>
        </authorList>
    </citation>
    <scope>NUCLEOTIDE SEQUENCE [LARGE SCALE GENOMIC DNA]</scope>
    <source>
        <strain evidence="4 5">NBRC 13850</strain>
    </source>
</reference>
<evidence type="ECO:0000256" key="2">
    <source>
        <dbReference type="SAM" id="MobiDB-lite"/>
    </source>
</evidence>
<dbReference type="Proteomes" id="UP000286931">
    <property type="component" value="Unassembled WGS sequence"/>
</dbReference>
<sequence>MVEERPERDGIEPEAAAYGAAMEECFERCGASRREFAASIPTNASVVTRYFQGRRIAPAAFLTALAAFLAERGTPTTPQETERLDELRRAALEASTRPHNQAQAWRERAERLAHDKDELAALLREQQDRGDRERDETTRALNALGLDLAELREDLDQALADNTRLQAEKTTAEHERDELRARVDDLDRQLAAAAAYTRNLEHDLAEQRTAAERLSREVEVLRHQVGALVREAARDVVPVAARVPTPATRLAPTRPAVPAGPAERGRRAPRTASPGRTQKWRSNLAFVFWCVGVVCAGYLGAAALVGTWTPGNVAPSWVRHHGSIFQVPALSYLVANTFATIVGAVGEAKGLDKSVSTVLREYAAVLLVPALLLTGFLTLASYAVLALVAFPA</sequence>
<proteinExistence type="predicted"/>
<gene>
    <name evidence="4" type="primary">smc_3</name>
    <name evidence="4" type="ORF">EHYA_07419</name>
</gene>
<organism evidence="4 5">
    <name type="scientific">Embleya hyalina</name>
    <dbReference type="NCBI Taxonomy" id="516124"/>
    <lineage>
        <taxon>Bacteria</taxon>
        <taxon>Bacillati</taxon>
        <taxon>Actinomycetota</taxon>
        <taxon>Actinomycetes</taxon>
        <taxon>Kitasatosporales</taxon>
        <taxon>Streptomycetaceae</taxon>
        <taxon>Embleya</taxon>
    </lineage>
</organism>
<comment type="caution">
    <text evidence="4">The sequence shown here is derived from an EMBL/GenBank/DDBJ whole genome shotgun (WGS) entry which is preliminary data.</text>
</comment>
<feature type="transmembrane region" description="Helical" evidence="3">
    <location>
        <begin position="329"/>
        <end position="351"/>
    </location>
</feature>
<feature type="transmembrane region" description="Helical" evidence="3">
    <location>
        <begin position="286"/>
        <end position="309"/>
    </location>
</feature>
<feature type="region of interest" description="Disordered" evidence="2">
    <location>
        <begin position="247"/>
        <end position="276"/>
    </location>
</feature>
<protein>
    <submittedName>
        <fullName evidence="4">Chromosome partition protein Smc</fullName>
    </submittedName>
</protein>
<accession>A0A401YYL2</accession>
<evidence type="ECO:0000256" key="3">
    <source>
        <dbReference type="SAM" id="Phobius"/>
    </source>
</evidence>
<feature type="coiled-coil region" evidence="1">
    <location>
        <begin position="109"/>
        <end position="231"/>
    </location>
</feature>
<keyword evidence="3" id="KW-1133">Transmembrane helix</keyword>
<evidence type="ECO:0000313" key="5">
    <source>
        <dbReference type="Proteomes" id="UP000286931"/>
    </source>
</evidence>
<evidence type="ECO:0000256" key="1">
    <source>
        <dbReference type="SAM" id="Coils"/>
    </source>
</evidence>
<dbReference type="EMBL" id="BIFH01000034">
    <property type="protein sequence ID" value="GCD99697.1"/>
    <property type="molecule type" value="Genomic_DNA"/>
</dbReference>
<feature type="compositionally biased region" description="Low complexity" evidence="2">
    <location>
        <begin position="247"/>
        <end position="262"/>
    </location>
</feature>
<dbReference type="RefSeq" id="WP_126641481.1">
    <property type="nucleotide sequence ID" value="NZ_BIFH01000034.1"/>
</dbReference>
<feature type="transmembrane region" description="Helical" evidence="3">
    <location>
        <begin position="363"/>
        <end position="390"/>
    </location>
</feature>
<keyword evidence="3" id="KW-0472">Membrane</keyword>
<dbReference type="AlphaFoldDB" id="A0A401YYL2"/>
<dbReference type="Gene3D" id="1.20.5.4090">
    <property type="match status" value="1"/>
</dbReference>
<keyword evidence="1" id="KW-0175">Coiled coil</keyword>
<keyword evidence="3" id="KW-0812">Transmembrane</keyword>
<name>A0A401YYL2_9ACTN</name>
<keyword evidence="5" id="KW-1185">Reference proteome</keyword>